<gene>
    <name evidence="2" type="ORF">OVN521_LOCUS4696</name>
</gene>
<evidence type="ECO:0000256" key="1">
    <source>
        <dbReference type="SAM" id="MobiDB-lite"/>
    </source>
</evidence>
<evidence type="ECO:0000313" key="3">
    <source>
        <dbReference type="Proteomes" id="UP000663866"/>
    </source>
</evidence>
<feature type="region of interest" description="Disordered" evidence="1">
    <location>
        <begin position="351"/>
        <end position="406"/>
    </location>
</feature>
<feature type="compositionally biased region" description="Polar residues" evidence="1">
    <location>
        <begin position="306"/>
        <end position="321"/>
    </location>
</feature>
<sequence>MATLDRMIIDDRDLANRYFSDNNLDDFDNDQYLFSKPSTNKTEPFSLKPVGKQQSSNQENDHAGLFGRRVYLESPSLDNKEDDIYRYVPSRLSDHRTSIIGTSSVPAPTGEALIDSLDFELDLFGATNARAAIPYRANTHFLQETKPSAPLVQLTNPVEQTPMTNIRRADPRQDPLLGPLLAELDSMSNQQRLPQSQSVPMQRRNSVPYESNASRLPGLSNQALTTTNNRVVNDALYDAQLYDSLDPRDQQDLHVHQRQSIILSAPSINSSNQTHHRSQPQTHQPQPSQYQQQQQQQQHQKQLPPRTSNMNSTDIFLPSSYNNNGPGSFLSNFGPDDQLFQQPLFNAIGQNYVSNARPPPPPQSQQQPYGQRDTTFDNSYARLSPPHRPAYAPPQQPPNNNNNNNN</sequence>
<comment type="caution">
    <text evidence="2">The sequence shown here is derived from an EMBL/GenBank/DDBJ whole genome shotgun (WGS) entry which is preliminary data.</text>
</comment>
<proteinExistence type="predicted"/>
<name>A0A819CBJ0_9BILA</name>
<accession>A0A819CBJ0</accession>
<reference evidence="2" key="1">
    <citation type="submission" date="2021-02" db="EMBL/GenBank/DDBJ databases">
        <authorList>
            <person name="Nowell W R."/>
        </authorList>
    </citation>
    <scope>NUCLEOTIDE SEQUENCE</scope>
</reference>
<feature type="compositionally biased region" description="Low complexity" evidence="1">
    <location>
        <begin position="279"/>
        <end position="305"/>
    </location>
</feature>
<feature type="region of interest" description="Disordered" evidence="1">
    <location>
        <begin position="186"/>
        <end position="222"/>
    </location>
</feature>
<feature type="compositionally biased region" description="Pro residues" evidence="1">
    <location>
        <begin position="386"/>
        <end position="397"/>
    </location>
</feature>
<evidence type="ECO:0000313" key="2">
    <source>
        <dbReference type="EMBL" id="CAF3815187.1"/>
    </source>
</evidence>
<keyword evidence="3" id="KW-1185">Reference proteome</keyword>
<dbReference type="AlphaFoldDB" id="A0A819CBJ0"/>
<dbReference type="EMBL" id="CAJOBG010000442">
    <property type="protein sequence ID" value="CAF3815187.1"/>
    <property type="molecule type" value="Genomic_DNA"/>
</dbReference>
<organism evidence="2 3">
    <name type="scientific">Rotaria magnacalcarata</name>
    <dbReference type="NCBI Taxonomy" id="392030"/>
    <lineage>
        <taxon>Eukaryota</taxon>
        <taxon>Metazoa</taxon>
        <taxon>Spiralia</taxon>
        <taxon>Gnathifera</taxon>
        <taxon>Rotifera</taxon>
        <taxon>Eurotatoria</taxon>
        <taxon>Bdelloidea</taxon>
        <taxon>Philodinida</taxon>
        <taxon>Philodinidae</taxon>
        <taxon>Rotaria</taxon>
    </lineage>
</organism>
<protein>
    <submittedName>
        <fullName evidence="2">Uncharacterized protein</fullName>
    </submittedName>
</protein>
<dbReference type="Proteomes" id="UP000663866">
    <property type="component" value="Unassembled WGS sequence"/>
</dbReference>
<feature type="non-terminal residue" evidence="2">
    <location>
        <position position="406"/>
    </location>
</feature>
<feature type="region of interest" description="Disordered" evidence="1">
    <location>
        <begin position="267"/>
        <end position="321"/>
    </location>
</feature>
<feature type="region of interest" description="Disordered" evidence="1">
    <location>
        <begin position="35"/>
        <end position="63"/>
    </location>
</feature>